<accession>A0A0N5A8D6</accession>
<proteinExistence type="predicted"/>
<keyword evidence="1" id="KW-1185">Reference proteome</keyword>
<reference evidence="2" key="1">
    <citation type="submission" date="2017-02" db="UniProtKB">
        <authorList>
            <consortium name="WormBaseParasite"/>
        </authorList>
    </citation>
    <scope>IDENTIFICATION</scope>
</reference>
<dbReference type="WBParaSite" id="SMUV_0000033101-mRNA-1">
    <property type="protein sequence ID" value="SMUV_0000033101-mRNA-1"/>
    <property type="gene ID" value="SMUV_0000033101"/>
</dbReference>
<evidence type="ECO:0000313" key="1">
    <source>
        <dbReference type="Proteomes" id="UP000046393"/>
    </source>
</evidence>
<dbReference type="Proteomes" id="UP000046393">
    <property type="component" value="Unplaced"/>
</dbReference>
<dbReference type="AlphaFoldDB" id="A0A0N5A8D6"/>
<name>A0A0N5A8D6_9BILA</name>
<protein>
    <submittedName>
        <fullName evidence="2">Histone deacetylase</fullName>
    </submittedName>
</protein>
<organism evidence="1 2">
    <name type="scientific">Syphacia muris</name>
    <dbReference type="NCBI Taxonomy" id="451379"/>
    <lineage>
        <taxon>Eukaryota</taxon>
        <taxon>Metazoa</taxon>
        <taxon>Ecdysozoa</taxon>
        <taxon>Nematoda</taxon>
        <taxon>Chromadorea</taxon>
        <taxon>Rhabditida</taxon>
        <taxon>Spirurina</taxon>
        <taxon>Oxyuridomorpha</taxon>
        <taxon>Oxyuroidea</taxon>
        <taxon>Oxyuridae</taxon>
        <taxon>Syphacia</taxon>
    </lineage>
</organism>
<sequence length="119" mass="13353">MMRSFSVSRRRRDFETYRRASLPTSQLSAVSEGKVLIPSGNQLSAGGHSKYRRMSSVGRVRGRRPSLADWAEHLVSNFVYIMHFHGQRMLSKHASLTNCIDSLILGTELIGHVNVLVAI</sequence>
<evidence type="ECO:0000313" key="2">
    <source>
        <dbReference type="WBParaSite" id="SMUV_0000033101-mRNA-1"/>
    </source>
</evidence>